<evidence type="ECO:0000313" key="2">
    <source>
        <dbReference type="Proteomes" id="UP000231960"/>
    </source>
</evidence>
<comment type="caution">
    <text evidence="1">The sequence shown here is derived from an EMBL/GenBank/DDBJ whole genome shotgun (WGS) entry which is preliminary data.</text>
</comment>
<keyword evidence="2" id="KW-1185">Reference proteome</keyword>
<dbReference type="Proteomes" id="UP000231960">
    <property type="component" value="Unassembled WGS sequence"/>
</dbReference>
<sequence length="269" mass="28880">MVDNADGTYTYTSEDGTVTTVDVPASVINQFEEIVNGGPVTIEGEEYTTIEEYIQHIVETNESVTTLVDNADGTYTYTSEDGTITTVDVPASVINQFEEIVNGGPVTIEGEEYTTIEEYIQHIVETNETVTTLVQDNTTGVITYTDEEGEESTANVVSTDADNEITVGADGGAYYKKAINDLVSINNNHTLADGVNTVIIDTAVNPVTITIPAAAANDGRIIVLRKTNGGGQMVTLSQTIQDGAMSFTQFNTQATITIQSDGTNWHRIN</sequence>
<dbReference type="AlphaFoldDB" id="A0A2M9R415"/>
<accession>A0A2M9R415</accession>
<evidence type="ECO:0000313" key="1">
    <source>
        <dbReference type="EMBL" id="PJR03604.1"/>
    </source>
</evidence>
<name>A0A2M9R415_9FLAO</name>
<dbReference type="EMBL" id="NIPO01000001">
    <property type="protein sequence ID" value="PJR03604.1"/>
    <property type="molecule type" value="Genomic_DNA"/>
</dbReference>
<dbReference type="OrthoDB" id="1396884at2"/>
<proteinExistence type="predicted"/>
<reference evidence="1 2" key="1">
    <citation type="submission" date="2017-06" db="EMBL/GenBank/DDBJ databases">
        <title>Description of Avrilella dinanensis gen. nov. sp. nov.</title>
        <authorList>
            <person name="Leyer C."/>
            <person name="Sassi M."/>
            <person name="Minet J."/>
            <person name="Kayal S."/>
            <person name="Cattoir V."/>
        </authorList>
    </citation>
    <scope>NUCLEOTIDE SEQUENCE [LARGE SCALE GENOMIC DNA]</scope>
    <source>
        <strain evidence="1 2">UR159</strain>
    </source>
</reference>
<dbReference type="RefSeq" id="WP_100677172.1">
    <property type="nucleotide sequence ID" value="NZ_NIPO01000001.1"/>
</dbReference>
<gene>
    <name evidence="1" type="ORF">CDL10_03030</name>
</gene>
<protein>
    <submittedName>
        <fullName evidence="1">Uncharacterized protein</fullName>
    </submittedName>
</protein>
<organism evidence="1 2">
    <name type="scientific">Avrilella dinanensis</name>
    <dbReference type="NCBI Taxonomy" id="2008672"/>
    <lineage>
        <taxon>Bacteria</taxon>
        <taxon>Pseudomonadati</taxon>
        <taxon>Bacteroidota</taxon>
        <taxon>Flavobacteriia</taxon>
        <taxon>Flavobacteriales</taxon>
        <taxon>Flavobacteriaceae</taxon>
        <taxon>Avrilella</taxon>
    </lineage>
</organism>